<dbReference type="AlphaFoldDB" id="A0A5N7MP84"/>
<comment type="caution">
    <text evidence="3">The sequence shown here is derived from an EMBL/GenBank/DDBJ whole genome shotgun (WGS) entry which is preliminary data.</text>
</comment>
<gene>
    <name evidence="3" type="ORF">FS320_27695</name>
</gene>
<dbReference type="InterPro" id="IPR036291">
    <property type="entry name" value="NAD(P)-bd_dom_sf"/>
</dbReference>
<evidence type="ECO:0000313" key="3">
    <source>
        <dbReference type="EMBL" id="MPR28815.1"/>
    </source>
</evidence>
<dbReference type="GO" id="GO:0044877">
    <property type="term" value="F:protein-containing complex binding"/>
    <property type="evidence" value="ECO:0007669"/>
    <property type="project" value="TreeGrafter"/>
</dbReference>
<evidence type="ECO:0000256" key="1">
    <source>
        <dbReference type="SAM" id="MobiDB-lite"/>
    </source>
</evidence>
<dbReference type="Gene3D" id="3.40.50.720">
    <property type="entry name" value="NAD(P)-binding Rossmann-like Domain"/>
    <property type="match status" value="1"/>
</dbReference>
<dbReference type="OrthoDB" id="9776313at2"/>
<dbReference type="CDD" id="cd05271">
    <property type="entry name" value="NDUFA9_like_SDR_a"/>
    <property type="match status" value="1"/>
</dbReference>
<dbReference type="FunFam" id="3.40.50.720:FF:000702">
    <property type="entry name" value="NADH dehydrogenase (Ubiquinone)"/>
    <property type="match status" value="1"/>
</dbReference>
<reference evidence="3 4" key="1">
    <citation type="journal article" date="2019" name="Syst. Appl. Microbiol.">
        <title>Microvirga tunisiensis sp. nov., a root nodule symbiotic bacterium isolated from Lupinus micranthus and L. luteus grown in Northern Tunisia.</title>
        <authorList>
            <person name="Msaddak A."/>
            <person name="Rejili M."/>
            <person name="Duran D."/>
            <person name="Mars M."/>
            <person name="Palacios J.M."/>
            <person name="Ruiz-Argueso T."/>
            <person name="Rey L."/>
            <person name="Imperial J."/>
        </authorList>
    </citation>
    <scope>NUCLEOTIDE SEQUENCE [LARGE SCALE GENOMIC DNA]</scope>
    <source>
        <strain evidence="3 4">Lmie10</strain>
    </source>
</reference>
<dbReference type="InterPro" id="IPR001509">
    <property type="entry name" value="Epimerase_deHydtase"/>
</dbReference>
<dbReference type="PANTHER" id="PTHR12126:SF11">
    <property type="entry name" value="NADH DEHYDROGENASE [UBIQUINONE] 1 ALPHA SUBCOMPLEX SUBUNIT 9, MITOCHONDRIAL"/>
    <property type="match status" value="1"/>
</dbReference>
<dbReference type="RefSeq" id="WP_152715395.1">
    <property type="nucleotide sequence ID" value="NZ_VOSJ01000175.1"/>
</dbReference>
<proteinExistence type="predicted"/>
<organism evidence="3 4">
    <name type="scientific">Microvirga tunisiensis</name>
    <dbReference type="NCBI Taxonomy" id="2108360"/>
    <lineage>
        <taxon>Bacteria</taxon>
        <taxon>Pseudomonadati</taxon>
        <taxon>Pseudomonadota</taxon>
        <taxon>Alphaproteobacteria</taxon>
        <taxon>Hyphomicrobiales</taxon>
        <taxon>Methylobacteriaceae</taxon>
        <taxon>Microvirga</taxon>
    </lineage>
</organism>
<dbReference type="Pfam" id="PF01370">
    <property type="entry name" value="Epimerase"/>
    <property type="match status" value="1"/>
</dbReference>
<sequence length="368" mass="39595">MIGALRTPEQQTVTVFGGSGFLGRYVVSRLAERGYRVLVPTRQPNLANFLPLGKVGQINPIHANLRNEDSVAHAVARADHVVNLVGILQETGRQRFDTLQAKAPAMIARLAKNAVSIIHVSAIGADANSESAYALSKAEGEAALLQERPDAVILRPSLMFGPGDSSFNRFATLARMLPVLPLPGAETRFQPIYAGDVAEAIVRAVDGVVPGGRVYELGGPEIRTMRQMMEFVLKVTERKRVIIPMPGKIARVQGSVLGTLDRLTLGLIPNELVTTRDQAILLETDNVVSEDALREGRTLQGLGLTPTTIEAIVPSYLLRFRRTGQFDLKRNATPGNTPDLLAPRSGGPASDFHPERATGPAVGQSSSH</sequence>
<feature type="region of interest" description="Disordered" evidence="1">
    <location>
        <begin position="328"/>
        <end position="368"/>
    </location>
</feature>
<feature type="domain" description="NAD-dependent epimerase/dehydratase" evidence="2">
    <location>
        <begin position="13"/>
        <end position="218"/>
    </location>
</feature>
<accession>A0A5N7MP84</accession>
<evidence type="ECO:0000259" key="2">
    <source>
        <dbReference type="Pfam" id="PF01370"/>
    </source>
</evidence>
<name>A0A5N7MP84_9HYPH</name>
<dbReference type="PANTHER" id="PTHR12126">
    <property type="entry name" value="NADH-UBIQUINONE OXIDOREDUCTASE 39 KDA SUBUNIT-RELATED"/>
    <property type="match status" value="1"/>
</dbReference>
<protein>
    <submittedName>
        <fullName evidence="3">Complex I NDUFA9 subunit family protein</fullName>
    </submittedName>
</protein>
<dbReference type="InterPro" id="IPR051207">
    <property type="entry name" value="ComplexI_NDUFA9_subunit"/>
</dbReference>
<dbReference type="Proteomes" id="UP000403266">
    <property type="component" value="Unassembled WGS sequence"/>
</dbReference>
<evidence type="ECO:0000313" key="4">
    <source>
        <dbReference type="Proteomes" id="UP000403266"/>
    </source>
</evidence>
<keyword evidence="4" id="KW-1185">Reference proteome</keyword>
<dbReference type="SUPFAM" id="SSF51735">
    <property type="entry name" value="NAD(P)-binding Rossmann-fold domains"/>
    <property type="match status" value="1"/>
</dbReference>
<dbReference type="EMBL" id="VOSK01000174">
    <property type="protein sequence ID" value="MPR28815.1"/>
    <property type="molecule type" value="Genomic_DNA"/>
</dbReference>